<reference evidence="2 3" key="1">
    <citation type="journal article" date="2019" name="Int. J. Syst. Evol. Microbiol.">
        <title>The Global Catalogue of Microorganisms (GCM) 10K type strain sequencing project: providing services to taxonomists for standard genome sequencing and annotation.</title>
        <authorList>
            <consortium name="The Broad Institute Genomics Platform"/>
            <consortium name="The Broad Institute Genome Sequencing Center for Infectious Disease"/>
            <person name="Wu L."/>
            <person name="Ma J."/>
        </authorList>
    </citation>
    <scope>NUCLEOTIDE SEQUENCE [LARGE SCALE GENOMIC DNA]</scope>
    <source>
        <strain evidence="2 3">JCM 14924</strain>
    </source>
</reference>
<dbReference type="PROSITE" id="PS51257">
    <property type="entry name" value="PROKAR_LIPOPROTEIN"/>
    <property type="match status" value="1"/>
</dbReference>
<proteinExistence type="predicted"/>
<feature type="signal peptide" evidence="1">
    <location>
        <begin position="1"/>
        <end position="21"/>
    </location>
</feature>
<evidence type="ECO:0000313" key="3">
    <source>
        <dbReference type="Proteomes" id="UP001501391"/>
    </source>
</evidence>
<keyword evidence="1" id="KW-0732">Signal</keyword>
<dbReference type="Proteomes" id="UP001501391">
    <property type="component" value="Unassembled WGS sequence"/>
</dbReference>
<evidence type="ECO:0008006" key="4">
    <source>
        <dbReference type="Google" id="ProtNLM"/>
    </source>
</evidence>
<sequence length="317" mass="33627">MRLRRALFGVASLVTAIMVAACGSSQDETGADNASSKQVAMDEQQAMKRAEEIIHQAVDGMSPKPTLKRVGPVPIGACVARDDGGSDDRVQLSLTYQLTGVPAGQAKSLVRQARDAWVKRGYKFQSSDADWSDPFPTVSMRTEPDDFWMDAITGVLDRAKGTGVASIGVTSPCFAPSDATATADPASFRRTAPDEQAERRALDHSSRIYDALQVRHAPTTEGEGLGTYQDAEATYAHHTWSTEPLADDTLAQVMQRARAYFASAGWTVRHAPMATGVPALMARHAADGAVAQLAPSTDGTLRVAVSTPAVRPGAASV</sequence>
<protein>
    <recommendedName>
        <fullName evidence="4">Lipoprotein</fullName>
    </recommendedName>
</protein>
<feature type="chain" id="PRO_5045588180" description="Lipoprotein" evidence="1">
    <location>
        <begin position="22"/>
        <end position="317"/>
    </location>
</feature>
<organism evidence="2 3">
    <name type="scientific">Streptomyces bangladeshensis</name>
    <dbReference type="NCBI Taxonomy" id="295352"/>
    <lineage>
        <taxon>Bacteria</taxon>
        <taxon>Bacillati</taxon>
        <taxon>Actinomycetota</taxon>
        <taxon>Actinomycetes</taxon>
        <taxon>Kitasatosporales</taxon>
        <taxon>Streptomycetaceae</taxon>
        <taxon>Streptomyces</taxon>
    </lineage>
</organism>
<keyword evidence="3" id="KW-1185">Reference proteome</keyword>
<evidence type="ECO:0000313" key="2">
    <source>
        <dbReference type="EMBL" id="GAA2203606.1"/>
    </source>
</evidence>
<name>A0ABN3C2V9_9ACTN</name>
<dbReference type="RefSeq" id="WP_094373338.1">
    <property type="nucleotide sequence ID" value="NZ_BAAAOQ010000028.1"/>
</dbReference>
<gene>
    <name evidence="2" type="ORF">GCM10009787_67350</name>
</gene>
<evidence type="ECO:0000256" key="1">
    <source>
        <dbReference type="SAM" id="SignalP"/>
    </source>
</evidence>
<accession>A0ABN3C2V9</accession>
<dbReference type="EMBL" id="BAAAOQ010000028">
    <property type="protein sequence ID" value="GAA2203606.1"/>
    <property type="molecule type" value="Genomic_DNA"/>
</dbReference>
<comment type="caution">
    <text evidence="2">The sequence shown here is derived from an EMBL/GenBank/DDBJ whole genome shotgun (WGS) entry which is preliminary data.</text>
</comment>